<dbReference type="EMBL" id="CM042017">
    <property type="protein sequence ID" value="KAI3689386.1"/>
    <property type="molecule type" value="Genomic_DNA"/>
</dbReference>
<sequence length="120" mass="13209">MIPIGKNQGVDSGTSATTIVARPYAASSLTYSLLRRNPNGTGCLIPPSNTIAQEQVDSGKIDEALKLFKEVEDKDVISWTTMIVGHVQNGKEEDALMLFSEMLMSNIKPDKFKISTMIRY</sequence>
<evidence type="ECO:0000313" key="2">
    <source>
        <dbReference type="Proteomes" id="UP001055811"/>
    </source>
</evidence>
<dbReference type="Proteomes" id="UP001055811">
    <property type="component" value="Linkage Group LG09"/>
</dbReference>
<gene>
    <name evidence="1" type="ORF">L2E82_47342</name>
</gene>
<evidence type="ECO:0000313" key="1">
    <source>
        <dbReference type="EMBL" id="KAI3689386.1"/>
    </source>
</evidence>
<keyword evidence="2" id="KW-1185">Reference proteome</keyword>
<accession>A0ACB8YVY0</accession>
<reference evidence="1 2" key="2">
    <citation type="journal article" date="2022" name="Mol. Ecol. Resour.">
        <title>The genomes of chicory, endive, great burdock and yacon provide insights into Asteraceae paleo-polyploidization history and plant inulin production.</title>
        <authorList>
            <person name="Fan W."/>
            <person name="Wang S."/>
            <person name="Wang H."/>
            <person name="Wang A."/>
            <person name="Jiang F."/>
            <person name="Liu H."/>
            <person name="Zhao H."/>
            <person name="Xu D."/>
            <person name="Zhang Y."/>
        </authorList>
    </citation>
    <scope>NUCLEOTIDE SEQUENCE [LARGE SCALE GENOMIC DNA]</scope>
    <source>
        <strain evidence="2">cv. Punajuju</strain>
        <tissue evidence="1">Leaves</tissue>
    </source>
</reference>
<reference evidence="2" key="1">
    <citation type="journal article" date="2022" name="Mol. Ecol. Resour.">
        <title>The genomes of chicory, endive, great burdock and yacon provide insights into Asteraceae palaeo-polyploidization history and plant inulin production.</title>
        <authorList>
            <person name="Fan W."/>
            <person name="Wang S."/>
            <person name="Wang H."/>
            <person name="Wang A."/>
            <person name="Jiang F."/>
            <person name="Liu H."/>
            <person name="Zhao H."/>
            <person name="Xu D."/>
            <person name="Zhang Y."/>
        </authorList>
    </citation>
    <scope>NUCLEOTIDE SEQUENCE [LARGE SCALE GENOMIC DNA]</scope>
    <source>
        <strain evidence="2">cv. Punajuju</strain>
    </source>
</reference>
<comment type="caution">
    <text evidence="1">The sequence shown here is derived from an EMBL/GenBank/DDBJ whole genome shotgun (WGS) entry which is preliminary data.</text>
</comment>
<proteinExistence type="predicted"/>
<protein>
    <submittedName>
        <fullName evidence="1">Uncharacterized protein</fullName>
    </submittedName>
</protein>
<name>A0ACB8YVY0_CICIN</name>
<organism evidence="1 2">
    <name type="scientific">Cichorium intybus</name>
    <name type="common">Chicory</name>
    <dbReference type="NCBI Taxonomy" id="13427"/>
    <lineage>
        <taxon>Eukaryota</taxon>
        <taxon>Viridiplantae</taxon>
        <taxon>Streptophyta</taxon>
        <taxon>Embryophyta</taxon>
        <taxon>Tracheophyta</taxon>
        <taxon>Spermatophyta</taxon>
        <taxon>Magnoliopsida</taxon>
        <taxon>eudicotyledons</taxon>
        <taxon>Gunneridae</taxon>
        <taxon>Pentapetalae</taxon>
        <taxon>asterids</taxon>
        <taxon>campanulids</taxon>
        <taxon>Asterales</taxon>
        <taxon>Asteraceae</taxon>
        <taxon>Cichorioideae</taxon>
        <taxon>Cichorieae</taxon>
        <taxon>Cichoriinae</taxon>
        <taxon>Cichorium</taxon>
    </lineage>
</organism>